<gene>
    <name evidence="1" type="ORF">NUU61_003654</name>
</gene>
<dbReference type="Proteomes" id="UP001141434">
    <property type="component" value="Unassembled WGS sequence"/>
</dbReference>
<dbReference type="RefSeq" id="XP_056512263.1">
    <property type="nucleotide sequence ID" value="XM_056654236.1"/>
</dbReference>
<name>A0A9W9KDV7_9EURO</name>
<evidence type="ECO:0000313" key="1">
    <source>
        <dbReference type="EMBL" id="KAJ5101432.1"/>
    </source>
</evidence>
<keyword evidence="2" id="KW-1185">Reference proteome</keyword>
<sequence length="519" mass="57541">MAHPYPYPPIPANCVDRREPLSPGSLHSPRELNLVPKTKSDEWGAKEVAAARALQEPTVTLGNERLHRTHHRSLAPCPFVYEATEDDGKKIWVVSIGPNVPVYDTHAGGREIHIHPEYLLPQLSKVYSGSREDPLRRRINPRRFLAESDLELLRRFFPSAIGVRLLIAGFVIVLFRNRKDIEASWLEGCVPSFGLMRLGYDVAVHYPAKTVVDSGNGVAVSPEQRDSITPLGLKLKFPDGSQGVIVPTHAFVNIKTPQGNSAHKDASWVAKTKSTFSKATAAKAKNCVIKGSTGNSPLGKSVWFVQDPVEKIGTVTATYDHHIAQSPTFPQTIDHDTSIVTGDHLPRVSNPSRAPRIVGWGDYREALDGHFAFAMALSATTDHPKERKRIDMFGTLQKAIVEGTEYLWDRKSRTQSSSIIWRAMHDGTDMEGLSGSLLCLGQPTDPKCRAVLMKHWETPICPQHFDVTDLASARGDVSWSSIKGGFLLPQDVRNAEILCESEDSSPAPRDEQTWDIEYF</sequence>
<organism evidence="1 2">
    <name type="scientific">Penicillium alfredii</name>
    <dbReference type="NCBI Taxonomy" id="1506179"/>
    <lineage>
        <taxon>Eukaryota</taxon>
        <taxon>Fungi</taxon>
        <taxon>Dikarya</taxon>
        <taxon>Ascomycota</taxon>
        <taxon>Pezizomycotina</taxon>
        <taxon>Eurotiomycetes</taxon>
        <taxon>Eurotiomycetidae</taxon>
        <taxon>Eurotiales</taxon>
        <taxon>Aspergillaceae</taxon>
        <taxon>Penicillium</taxon>
    </lineage>
</organism>
<evidence type="ECO:0000313" key="2">
    <source>
        <dbReference type="Proteomes" id="UP001141434"/>
    </source>
</evidence>
<accession>A0A9W9KDV7</accession>
<protein>
    <submittedName>
        <fullName evidence="1">Uncharacterized protein</fullName>
    </submittedName>
</protein>
<proteinExistence type="predicted"/>
<reference evidence="1" key="2">
    <citation type="journal article" date="2023" name="IMA Fungus">
        <title>Comparative genomic study of the Penicillium genus elucidates a diverse pangenome and 15 lateral gene transfer events.</title>
        <authorList>
            <person name="Petersen C."/>
            <person name="Sorensen T."/>
            <person name="Nielsen M.R."/>
            <person name="Sondergaard T.E."/>
            <person name="Sorensen J.L."/>
            <person name="Fitzpatrick D.A."/>
            <person name="Frisvad J.C."/>
            <person name="Nielsen K.L."/>
        </authorList>
    </citation>
    <scope>NUCLEOTIDE SEQUENCE</scope>
    <source>
        <strain evidence="1">IBT 34128</strain>
    </source>
</reference>
<reference evidence="1" key="1">
    <citation type="submission" date="2022-11" db="EMBL/GenBank/DDBJ databases">
        <authorList>
            <person name="Petersen C."/>
        </authorList>
    </citation>
    <scope>NUCLEOTIDE SEQUENCE</scope>
    <source>
        <strain evidence="1">IBT 34128</strain>
    </source>
</reference>
<comment type="caution">
    <text evidence="1">The sequence shown here is derived from an EMBL/GenBank/DDBJ whole genome shotgun (WGS) entry which is preliminary data.</text>
</comment>
<dbReference type="GeneID" id="81393404"/>
<dbReference type="OrthoDB" id="3009558at2759"/>
<dbReference type="AlphaFoldDB" id="A0A9W9KDV7"/>
<dbReference type="EMBL" id="JAPMSZ010000005">
    <property type="protein sequence ID" value="KAJ5101432.1"/>
    <property type="molecule type" value="Genomic_DNA"/>
</dbReference>